<dbReference type="Pfam" id="PF00563">
    <property type="entry name" value="EAL"/>
    <property type="match status" value="1"/>
</dbReference>
<keyword evidence="2" id="KW-0378">Hydrolase</keyword>
<evidence type="ECO:0000259" key="1">
    <source>
        <dbReference type="PROSITE" id="PS50883"/>
    </source>
</evidence>
<gene>
    <name evidence="2" type="primary">gmr_11</name>
    <name evidence="2" type="ORF">NCTC9695_05006</name>
</gene>
<dbReference type="EMBL" id="LR134182">
    <property type="protein sequence ID" value="VEB44516.1"/>
    <property type="molecule type" value="Genomic_DNA"/>
</dbReference>
<sequence>MVGAEALARWRHPQRGLLMPDSFIPMCEDCGMVMELGRQILLQAARQQRQWRDRGLDLLVSVNLSACQFVDPACRARSSRYWPTAAASRTGWSWRSPSRYCWGTMSRP</sequence>
<dbReference type="SUPFAM" id="SSF141868">
    <property type="entry name" value="EAL domain-like"/>
    <property type="match status" value="1"/>
</dbReference>
<evidence type="ECO:0000313" key="3">
    <source>
        <dbReference type="Proteomes" id="UP000275777"/>
    </source>
</evidence>
<dbReference type="InterPro" id="IPR035919">
    <property type="entry name" value="EAL_sf"/>
</dbReference>
<evidence type="ECO:0000313" key="2">
    <source>
        <dbReference type="EMBL" id="VEB44516.1"/>
    </source>
</evidence>
<dbReference type="InterPro" id="IPR050706">
    <property type="entry name" value="Cyclic-di-GMP_PDE-like"/>
</dbReference>
<dbReference type="CDD" id="cd01948">
    <property type="entry name" value="EAL"/>
    <property type="match status" value="1"/>
</dbReference>
<protein>
    <submittedName>
        <fullName evidence="2">Cyclic di-GMP phosphodiesterase Gmr</fullName>
        <ecNumber evidence="2">3.1.4.52</ecNumber>
    </submittedName>
</protein>
<dbReference type="Gene3D" id="3.20.20.450">
    <property type="entry name" value="EAL domain"/>
    <property type="match status" value="1"/>
</dbReference>
<dbReference type="GO" id="GO:0071111">
    <property type="term" value="F:cyclic-guanylate-specific phosphodiesterase activity"/>
    <property type="evidence" value="ECO:0007669"/>
    <property type="project" value="UniProtKB-EC"/>
</dbReference>
<dbReference type="Proteomes" id="UP000275777">
    <property type="component" value="Chromosome"/>
</dbReference>
<dbReference type="AlphaFoldDB" id="A0A447THZ3"/>
<dbReference type="PANTHER" id="PTHR33121">
    <property type="entry name" value="CYCLIC DI-GMP PHOSPHODIESTERASE PDEF"/>
    <property type="match status" value="1"/>
</dbReference>
<dbReference type="PROSITE" id="PS50883">
    <property type="entry name" value="EAL"/>
    <property type="match status" value="1"/>
</dbReference>
<organism evidence="2 3">
    <name type="scientific">Chromobacterium violaceum</name>
    <dbReference type="NCBI Taxonomy" id="536"/>
    <lineage>
        <taxon>Bacteria</taxon>
        <taxon>Pseudomonadati</taxon>
        <taxon>Pseudomonadota</taxon>
        <taxon>Betaproteobacteria</taxon>
        <taxon>Neisseriales</taxon>
        <taxon>Chromobacteriaceae</taxon>
        <taxon>Chromobacterium</taxon>
    </lineage>
</organism>
<proteinExistence type="predicted"/>
<accession>A0A447THZ3</accession>
<reference evidence="2 3" key="1">
    <citation type="submission" date="2018-12" db="EMBL/GenBank/DDBJ databases">
        <authorList>
            <consortium name="Pathogen Informatics"/>
        </authorList>
    </citation>
    <scope>NUCLEOTIDE SEQUENCE [LARGE SCALE GENOMIC DNA]</scope>
    <source>
        <strain evidence="2 3">NCTC9695</strain>
    </source>
</reference>
<dbReference type="EC" id="3.1.4.52" evidence="2"/>
<dbReference type="PANTHER" id="PTHR33121:SF70">
    <property type="entry name" value="SIGNALING PROTEIN YKOW"/>
    <property type="match status" value="1"/>
</dbReference>
<name>A0A447THZ3_CHRVL</name>
<feature type="domain" description="EAL" evidence="1">
    <location>
        <begin position="1"/>
        <end position="108"/>
    </location>
</feature>
<dbReference type="InterPro" id="IPR001633">
    <property type="entry name" value="EAL_dom"/>
</dbReference>